<dbReference type="KEGG" id="ptp:RCA23_c17850"/>
<feature type="binding site" evidence="5">
    <location>
        <position position="141"/>
    </location>
    <ligand>
        <name>S-adenosyl-L-methionine</name>
        <dbReference type="ChEBI" id="CHEBI:59789"/>
    </ligand>
</feature>
<evidence type="ECO:0000259" key="7">
    <source>
        <dbReference type="Pfam" id="PF17827"/>
    </source>
</evidence>
<accession>A0AAN0RJM3</accession>
<dbReference type="AlphaFoldDB" id="A0AAN0RJM3"/>
<dbReference type="Pfam" id="PF17827">
    <property type="entry name" value="PrmC_N"/>
    <property type="match status" value="1"/>
</dbReference>
<dbReference type="Pfam" id="PF05175">
    <property type="entry name" value="MTS"/>
    <property type="match status" value="1"/>
</dbReference>
<evidence type="ECO:0000313" key="9">
    <source>
        <dbReference type="Proteomes" id="UP000028680"/>
    </source>
</evidence>
<dbReference type="InterPro" id="IPR040758">
    <property type="entry name" value="PrmC_N"/>
</dbReference>
<feature type="binding site" evidence="5">
    <location>
        <begin position="185"/>
        <end position="188"/>
    </location>
    <ligand>
        <name>substrate</name>
    </ligand>
</feature>
<dbReference type="InterPro" id="IPR007848">
    <property type="entry name" value="Small_mtfrase_dom"/>
</dbReference>
<evidence type="ECO:0000256" key="5">
    <source>
        <dbReference type="HAMAP-Rule" id="MF_02126"/>
    </source>
</evidence>
<keyword evidence="2 5" id="KW-0808">Transferase</keyword>
<keyword evidence="3 5" id="KW-0949">S-adenosyl-L-methionine</keyword>
<gene>
    <name evidence="5" type="primary">prmC</name>
    <name evidence="8" type="ORF">RCA23_c17850</name>
</gene>
<evidence type="ECO:0000256" key="1">
    <source>
        <dbReference type="ARBA" id="ARBA00022603"/>
    </source>
</evidence>
<dbReference type="HAMAP" id="MF_02126">
    <property type="entry name" value="RF_methyltr_PrmC"/>
    <property type="match status" value="1"/>
</dbReference>
<dbReference type="RefSeq" id="WP_044050051.1">
    <property type="nucleotide sequence ID" value="NZ_CP003984.1"/>
</dbReference>
<dbReference type="InterPro" id="IPR029063">
    <property type="entry name" value="SAM-dependent_MTases_sf"/>
</dbReference>
<evidence type="ECO:0000256" key="3">
    <source>
        <dbReference type="ARBA" id="ARBA00022691"/>
    </source>
</evidence>
<dbReference type="CDD" id="cd02440">
    <property type="entry name" value="AdoMet_MTases"/>
    <property type="match status" value="1"/>
</dbReference>
<organism evidence="8 9">
    <name type="scientific">Planktomarina temperata RCA23</name>
    <dbReference type="NCBI Taxonomy" id="666509"/>
    <lineage>
        <taxon>Bacteria</taxon>
        <taxon>Pseudomonadati</taxon>
        <taxon>Pseudomonadota</taxon>
        <taxon>Alphaproteobacteria</taxon>
        <taxon>Rhodobacterales</taxon>
        <taxon>Paracoccaceae</taxon>
        <taxon>Planktomarina</taxon>
    </lineage>
</organism>
<dbReference type="InterPro" id="IPR050320">
    <property type="entry name" value="N5-glutamine_MTase"/>
</dbReference>
<dbReference type="SUPFAM" id="SSF53335">
    <property type="entry name" value="S-adenosyl-L-methionine-dependent methyltransferases"/>
    <property type="match status" value="1"/>
</dbReference>
<dbReference type="Proteomes" id="UP000028680">
    <property type="component" value="Chromosome"/>
</dbReference>
<protein>
    <recommendedName>
        <fullName evidence="5">Release factor glutamine methyltransferase</fullName>
        <shortName evidence="5">RF MTase</shortName>
        <ecNumber evidence="5">2.1.1.297</ecNumber>
    </recommendedName>
    <alternativeName>
        <fullName evidence="5">N5-glutamine methyltransferase PrmC</fullName>
    </alternativeName>
    <alternativeName>
        <fullName evidence="5">Protein-(glutamine-N5) MTase PrmC</fullName>
    </alternativeName>
    <alternativeName>
        <fullName evidence="5">Protein-glutamine N-methyltransferase PrmC</fullName>
    </alternativeName>
</protein>
<dbReference type="NCBIfam" id="TIGR03534">
    <property type="entry name" value="RF_mod_PrmC"/>
    <property type="match status" value="1"/>
</dbReference>
<feature type="domain" description="Release factor glutamine methyltransferase N-terminal" evidence="7">
    <location>
        <begin position="8"/>
        <end position="77"/>
    </location>
</feature>
<feature type="domain" description="Methyltransferase small" evidence="6">
    <location>
        <begin position="102"/>
        <end position="189"/>
    </location>
</feature>
<dbReference type="PROSITE" id="PS00092">
    <property type="entry name" value="N6_MTASE"/>
    <property type="match status" value="1"/>
</dbReference>
<comment type="function">
    <text evidence="5">Methylates the class 1 translation termination release factors RF1/PrfA and RF2/PrfB on the glutamine residue of the universally conserved GGQ motif.</text>
</comment>
<dbReference type="EMBL" id="CP003984">
    <property type="protein sequence ID" value="AII87319.1"/>
    <property type="molecule type" value="Genomic_DNA"/>
</dbReference>
<keyword evidence="1 5" id="KW-0489">Methyltransferase</keyword>
<sequence>MSQTLQTALTHAGQRLSGAGIEDSRREARILLAFVLGIDALQVSLRLEETLTAEHSAAFEATLKSRMAYVPMSHILGYREFYEHRFIVTPDVLDPRPETEELVARALSAPFQNVLDLGVGSGCIILSLLAVNSSACGVAVDCSAKALEVARRNAAKLQLTDRVRFCRSDWCAEIPSERFDLIVSNPPYIHPAVWKGLSPEVHHEPKLALTDGKDGLSHYATIAHQAHGFLAAEGRLLFEIGYDQGAAVAEILRKEGYRDIAILEDLDHRPRVVSCRARAEKAE</sequence>
<proteinExistence type="inferred from homology"/>
<keyword evidence="9" id="KW-1185">Reference proteome</keyword>
<evidence type="ECO:0000256" key="4">
    <source>
        <dbReference type="ARBA" id="ARBA00048391"/>
    </source>
</evidence>
<evidence type="ECO:0000256" key="2">
    <source>
        <dbReference type="ARBA" id="ARBA00022679"/>
    </source>
</evidence>
<evidence type="ECO:0000313" key="8">
    <source>
        <dbReference type="EMBL" id="AII87319.1"/>
    </source>
</evidence>
<dbReference type="PANTHER" id="PTHR18895:SF74">
    <property type="entry name" value="MTRF1L RELEASE FACTOR GLUTAMINE METHYLTRANSFERASE"/>
    <property type="match status" value="1"/>
</dbReference>
<feature type="binding site" evidence="5">
    <location>
        <position position="185"/>
    </location>
    <ligand>
        <name>S-adenosyl-L-methionine</name>
        <dbReference type="ChEBI" id="CHEBI:59789"/>
    </ligand>
</feature>
<reference evidence="8 9" key="1">
    <citation type="journal article" date="2014" name="ISME J.">
        <title>Adaptation of an abundant Roseobacter RCA organism to pelagic systems revealed by genomic and transcriptomic analyses.</title>
        <authorList>
            <person name="Voget S."/>
            <person name="Wemheuer B."/>
            <person name="Brinkhoff T."/>
            <person name="Vollmers J."/>
            <person name="Dietrich S."/>
            <person name="Giebel H.A."/>
            <person name="Beardsley C."/>
            <person name="Sardemann C."/>
            <person name="Bakenhus I."/>
            <person name="Billerbeck S."/>
            <person name="Daniel R."/>
            <person name="Simon M."/>
        </authorList>
    </citation>
    <scope>NUCLEOTIDE SEQUENCE [LARGE SCALE GENOMIC DNA]</scope>
    <source>
        <strain evidence="8 9">RCA23</strain>
    </source>
</reference>
<dbReference type="Gene3D" id="1.10.8.10">
    <property type="entry name" value="DNA helicase RuvA subunit, C-terminal domain"/>
    <property type="match status" value="1"/>
</dbReference>
<feature type="binding site" evidence="5">
    <location>
        <position position="170"/>
    </location>
    <ligand>
        <name>S-adenosyl-L-methionine</name>
        <dbReference type="ChEBI" id="CHEBI:59789"/>
    </ligand>
</feature>
<dbReference type="InterPro" id="IPR004556">
    <property type="entry name" value="HemK-like"/>
</dbReference>
<dbReference type="PANTHER" id="PTHR18895">
    <property type="entry name" value="HEMK METHYLTRANSFERASE"/>
    <property type="match status" value="1"/>
</dbReference>
<comment type="catalytic activity">
    <reaction evidence="4 5">
        <text>L-glutaminyl-[peptide chain release factor] + S-adenosyl-L-methionine = N(5)-methyl-L-glutaminyl-[peptide chain release factor] + S-adenosyl-L-homocysteine + H(+)</text>
        <dbReference type="Rhea" id="RHEA:42896"/>
        <dbReference type="Rhea" id="RHEA-COMP:10271"/>
        <dbReference type="Rhea" id="RHEA-COMP:10272"/>
        <dbReference type="ChEBI" id="CHEBI:15378"/>
        <dbReference type="ChEBI" id="CHEBI:30011"/>
        <dbReference type="ChEBI" id="CHEBI:57856"/>
        <dbReference type="ChEBI" id="CHEBI:59789"/>
        <dbReference type="ChEBI" id="CHEBI:61891"/>
        <dbReference type="EC" id="2.1.1.297"/>
    </reaction>
</comment>
<dbReference type="GO" id="GO:0003676">
    <property type="term" value="F:nucleic acid binding"/>
    <property type="evidence" value="ECO:0007669"/>
    <property type="project" value="InterPro"/>
</dbReference>
<name>A0AAN0RJM3_9RHOB</name>
<feature type="binding site" evidence="5">
    <location>
        <begin position="118"/>
        <end position="122"/>
    </location>
    <ligand>
        <name>S-adenosyl-L-methionine</name>
        <dbReference type="ChEBI" id="CHEBI:59789"/>
    </ligand>
</feature>
<dbReference type="EC" id="2.1.1.297" evidence="5"/>
<dbReference type="GO" id="GO:0032259">
    <property type="term" value="P:methylation"/>
    <property type="evidence" value="ECO:0007669"/>
    <property type="project" value="UniProtKB-KW"/>
</dbReference>
<dbReference type="GO" id="GO:0102559">
    <property type="term" value="F:peptide chain release factor N(5)-glutamine methyltransferase activity"/>
    <property type="evidence" value="ECO:0007669"/>
    <property type="project" value="UniProtKB-EC"/>
</dbReference>
<evidence type="ECO:0000259" key="6">
    <source>
        <dbReference type="Pfam" id="PF05175"/>
    </source>
</evidence>
<dbReference type="NCBIfam" id="TIGR00536">
    <property type="entry name" value="hemK_fam"/>
    <property type="match status" value="1"/>
</dbReference>
<dbReference type="InterPro" id="IPR002052">
    <property type="entry name" value="DNA_methylase_N6_adenine_CS"/>
</dbReference>
<comment type="similarity">
    <text evidence="5">Belongs to the protein N5-glutamine methyltransferase family. PrmC subfamily.</text>
</comment>
<dbReference type="InterPro" id="IPR019874">
    <property type="entry name" value="RF_methyltr_PrmC"/>
</dbReference>
<dbReference type="Gene3D" id="3.40.50.150">
    <property type="entry name" value="Vaccinia Virus protein VP39"/>
    <property type="match status" value="1"/>
</dbReference>